<dbReference type="PRINTS" id="PR00704">
    <property type="entry name" value="CALPAIN"/>
</dbReference>
<keyword evidence="9" id="KW-1185">Reference proteome</keyword>
<dbReference type="InterPro" id="IPR022684">
    <property type="entry name" value="Calpain_cysteine_protease"/>
</dbReference>
<evidence type="ECO:0000256" key="2">
    <source>
        <dbReference type="ARBA" id="ARBA00022670"/>
    </source>
</evidence>
<evidence type="ECO:0000256" key="3">
    <source>
        <dbReference type="ARBA" id="ARBA00022801"/>
    </source>
</evidence>
<evidence type="ECO:0000313" key="9">
    <source>
        <dbReference type="Proteomes" id="UP001162131"/>
    </source>
</evidence>
<proteinExistence type="inferred from homology"/>
<evidence type="ECO:0000256" key="1">
    <source>
        <dbReference type="ARBA" id="ARBA00007623"/>
    </source>
</evidence>
<name>A0AAU9JLU0_9CILI</name>
<dbReference type="PROSITE" id="PS50203">
    <property type="entry name" value="CALPAIN_CAT"/>
    <property type="match status" value="1"/>
</dbReference>
<dbReference type="AlphaFoldDB" id="A0AAU9JLU0"/>
<feature type="domain" description="Calpain catalytic" evidence="7">
    <location>
        <begin position="2"/>
        <end position="293"/>
    </location>
</feature>
<evidence type="ECO:0000256" key="5">
    <source>
        <dbReference type="PIRSR" id="PIRSR622684-1"/>
    </source>
</evidence>
<evidence type="ECO:0000313" key="8">
    <source>
        <dbReference type="EMBL" id="CAG9325979.1"/>
    </source>
</evidence>
<dbReference type="InterPro" id="IPR000169">
    <property type="entry name" value="Pept_cys_AS"/>
</dbReference>
<feature type="active site" evidence="5 6">
    <location>
        <position position="233"/>
    </location>
</feature>
<protein>
    <recommendedName>
        <fullName evidence="7">Calpain catalytic domain-containing protein</fullName>
    </recommendedName>
</protein>
<dbReference type="PANTHER" id="PTHR10183:SF379">
    <property type="entry name" value="CALPAIN-5"/>
    <property type="match status" value="1"/>
</dbReference>
<gene>
    <name evidence="8" type="ORF">BSTOLATCC_MIC39759</name>
</gene>
<evidence type="ECO:0000256" key="4">
    <source>
        <dbReference type="ARBA" id="ARBA00022807"/>
    </source>
</evidence>
<reference evidence="8" key="1">
    <citation type="submission" date="2021-09" db="EMBL/GenBank/DDBJ databases">
        <authorList>
            <consortium name="AG Swart"/>
            <person name="Singh M."/>
            <person name="Singh A."/>
            <person name="Seah K."/>
            <person name="Emmerich C."/>
        </authorList>
    </citation>
    <scope>NUCLEOTIDE SEQUENCE</scope>
    <source>
        <strain evidence="8">ATCC30299</strain>
    </source>
</reference>
<evidence type="ECO:0000259" key="7">
    <source>
        <dbReference type="PROSITE" id="PS50203"/>
    </source>
</evidence>
<dbReference type="CDD" id="cd00044">
    <property type="entry name" value="CysPc"/>
    <property type="match status" value="1"/>
</dbReference>
<feature type="active site" evidence="5 6">
    <location>
        <position position="213"/>
    </location>
</feature>
<dbReference type="SMART" id="SM00230">
    <property type="entry name" value="CysPc"/>
    <property type="match status" value="1"/>
</dbReference>
<keyword evidence="3 6" id="KW-0378">Hydrolase</keyword>
<dbReference type="SUPFAM" id="SSF54001">
    <property type="entry name" value="Cysteine proteinases"/>
    <property type="match status" value="1"/>
</dbReference>
<organism evidence="8 9">
    <name type="scientific">Blepharisma stoltei</name>
    <dbReference type="NCBI Taxonomy" id="1481888"/>
    <lineage>
        <taxon>Eukaryota</taxon>
        <taxon>Sar</taxon>
        <taxon>Alveolata</taxon>
        <taxon>Ciliophora</taxon>
        <taxon>Postciliodesmatophora</taxon>
        <taxon>Heterotrichea</taxon>
        <taxon>Heterotrichida</taxon>
        <taxon>Blepharismidae</taxon>
        <taxon>Blepharisma</taxon>
    </lineage>
</organism>
<evidence type="ECO:0000256" key="6">
    <source>
        <dbReference type="PROSITE-ProRule" id="PRU00239"/>
    </source>
</evidence>
<dbReference type="PANTHER" id="PTHR10183">
    <property type="entry name" value="CALPAIN"/>
    <property type="match status" value="1"/>
</dbReference>
<dbReference type="InterPro" id="IPR001300">
    <property type="entry name" value="Peptidase_C2_calpain_cat"/>
</dbReference>
<keyword evidence="4 6" id="KW-0788">Thiol protease</keyword>
<accession>A0AAU9JLU0</accession>
<sequence>MLFEDPEFGPNEYSIYGENPTIDISYKIQWKRLVEVLGILTRLFSDEMVFTDITQGRLGNCWIVSAIIALTEMQPFKIWVMFDQDKANHKKGKYIIRFYEHGELRKVVVDDLVPCCADTGKPIFGMSNWIDKWWPLLEKAYAKVYGSYLALVAGFTHEAFMDLTGLPSFKYDINKNEADNIKRRLIMNCRKQFPMVASTKCGISESFGMRPNHCYTILRTIQADGYFLINLRNPSGYSMWSGDFSLNSELWTQSIINTIERVWSHFNLRDGSFWMEYADFLMYFDVLYVCNIELGKEKREKNIFKKVKKGVGSKATFYYKVTVGEEGAEVVFGLHQEDERSVGVKECRKYLDLGISVMRLDDKKYKPYCCSKQTALSRDSQLQMFLPQGEYIVVPISSGTSLTRPKNSWKKCFPLIADKSKMHPLFKSAIKDIFRRADIQMEQSVGYKEFMAVYHKVDEFITEEYFNEEICGTFGKHNRLTLNGFYQFFCDQALEDEEETRKTFKWLGYDKDFYSEKWRTVVFTLHSNKDVDLETQRLNEETNLKAWKSMAKLHGEVERSKNVDIYKIKQSDGWSILAHNKSAEVISIKSDFSESSNVNFATGSEKCENLLGPGSWQIIQHLFRKDENLNAECRKNFMFHKKINVNYI</sequence>
<dbReference type="Gene3D" id="3.90.70.10">
    <property type="entry name" value="Cysteine proteinases"/>
    <property type="match status" value="1"/>
</dbReference>
<dbReference type="GO" id="GO:0004198">
    <property type="term" value="F:calcium-dependent cysteine-type endopeptidase activity"/>
    <property type="evidence" value="ECO:0007669"/>
    <property type="project" value="InterPro"/>
</dbReference>
<comment type="caution">
    <text evidence="8">The sequence shown here is derived from an EMBL/GenBank/DDBJ whole genome shotgun (WGS) entry which is preliminary data.</text>
</comment>
<keyword evidence="2 6" id="KW-0645">Protease</keyword>
<dbReference type="Pfam" id="PF00648">
    <property type="entry name" value="Peptidase_C2"/>
    <property type="match status" value="1"/>
</dbReference>
<comment type="similarity">
    <text evidence="1">Belongs to the peptidase C2 family.</text>
</comment>
<dbReference type="PROSITE" id="PS00139">
    <property type="entry name" value="THIOL_PROTEASE_CYS"/>
    <property type="match status" value="1"/>
</dbReference>
<feature type="active site" evidence="5 6">
    <location>
        <position position="61"/>
    </location>
</feature>
<dbReference type="Proteomes" id="UP001162131">
    <property type="component" value="Unassembled WGS sequence"/>
</dbReference>
<dbReference type="InterPro" id="IPR038765">
    <property type="entry name" value="Papain-like_cys_pep_sf"/>
</dbReference>
<dbReference type="EMBL" id="CAJZBQ010000039">
    <property type="protein sequence ID" value="CAG9325979.1"/>
    <property type="molecule type" value="Genomic_DNA"/>
</dbReference>
<dbReference type="GO" id="GO:0006508">
    <property type="term" value="P:proteolysis"/>
    <property type="evidence" value="ECO:0007669"/>
    <property type="project" value="UniProtKB-KW"/>
</dbReference>